<sequence>MSLQNYNLEEAAAALRCAVGFLEENLDTLPHQKLGRAVAFDDDELMAIKNMCRVRPGSAAVETAKPPGLSLATIQPKQRRRSG</sequence>
<dbReference type="RefSeq" id="WP_250920489.1">
    <property type="nucleotide sequence ID" value="NZ_JAMQAW010000023.1"/>
</dbReference>
<evidence type="ECO:0000313" key="2">
    <source>
        <dbReference type="EMBL" id="MCM2390160.1"/>
    </source>
</evidence>
<keyword evidence="3" id="KW-1185">Reference proteome</keyword>
<protein>
    <submittedName>
        <fullName evidence="2">Uncharacterized protein</fullName>
    </submittedName>
</protein>
<gene>
    <name evidence="2" type="ORF">NBG84_18000</name>
</gene>
<feature type="region of interest" description="Disordered" evidence="1">
    <location>
        <begin position="63"/>
        <end position="83"/>
    </location>
</feature>
<reference evidence="2" key="1">
    <citation type="submission" date="2022-06" db="EMBL/GenBank/DDBJ databases">
        <title>Genome public.</title>
        <authorList>
            <person name="Sun Q."/>
        </authorList>
    </citation>
    <scope>NUCLEOTIDE SEQUENCE</scope>
    <source>
        <strain evidence="2">CWNU-1</strain>
    </source>
</reference>
<comment type="caution">
    <text evidence="2">The sequence shown here is derived from an EMBL/GenBank/DDBJ whole genome shotgun (WGS) entry which is preliminary data.</text>
</comment>
<evidence type="ECO:0000256" key="1">
    <source>
        <dbReference type="SAM" id="MobiDB-lite"/>
    </source>
</evidence>
<dbReference type="Proteomes" id="UP001431429">
    <property type="component" value="Unassembled WGS sequence"/>
</dbReference>
<name>A0ABT0URA8_9ACTN</name>
<accession>A0ABT0URA8</accession>
<evidence type="ECO:0000313" key="3">
    <source>
        <dbReference type="Proteomes" id="UP001431429"/>
    </source>
</evidence>
<organism evidence="2 3">
    <name type="scientific">Streptomyces albipurpureus</name>
    <dbReference type="NCBI Taxonomy" id="2897419"/>
    <lineage>
        <taxon>Bacteria</taxon>
        <taxon>Bacillati</taxon>
        <taxon>Actinomycetota</taxon>
        <taxon>Actinomycetes</taxon>
        <taxon>Kitasatosporales</taxon>
        <taxon>Streptomycetaceae</taxon>
        <taxon>Streptomyces</taxon>
    </lineage>
</organism>
<proteinExistence type="predicted"/>
<dbReference type="EMBL" id="JAMQAW010000023">
    <property type="protein sequence ID" value="MCM2390160.1"/>
    <property type="molecule type" value="Genomic_DNA"/>
</dbReference>